<feature type="transmembrane region" description="Helical" evidence="6">
    <location>
        <begin position="184"/>
        <end position="205"/>
    </location>
</feature>
<evidence type="ECO:0000256" key="3">
    <source>
        <dbReference type="ARBA" id="ARBA00022692"/>
    </source>
</evidence>
<protein>
    <submittedName>
        <fullName evidence="7">Uncharacterized protein</fullName>
    </submittedName>
</protein>
<evidence type="ECO:0000256" key="2">
    <source>
        <dbReference type="ARBA" id="ARBA00006939"/>
    </source>
</evidence>
<sequence>SLNPENMSNTRDFKLELLRKTTMVLLGIFIFLLLEHTLELISKRMNEKIIERSKPVTQLLPIDAGDEVAKSELEIDSRAVAQRKDTKPLCSAPPVIWMIILGDSFHNFMDGLAIGTAFVSQLRLGLFLSISVFCEEFPHELGDFAILLNAGLSVKKALILNVISALSAYLGLILGVLWGDLGNVQFYVFAFTAGVFVFISLGHMLPELLHQSQSLEVSAFIITCSGLLIGFCCIICMALLSEFYFVPSV</sequence>
<comment type="subcellular location">
    <subcellularLocation>
        <location evidence="1">Membrane</location>
        <topology evidence="1">Multi-pass membrane protein</topology>
    </subcellularLocation>
</comment>
<comment type="caution">
    <text evidence="7">The sequence shown here is derived from an EMBL/GenBank/DDBJ whole genome shotgun (WGS) entry which is preliminary data.</text>
</comment>
<evidence type="ECO:0000256" key="4">
    <source>
        <dbReference type="ARBA" id="ARBA00022989"/>
    </source>
</evidence>
<keyword evidence="8" id="KW-1185">Reference proteome</keyword>
<evidence type="ECO:0000313" key="8">
    <source>
        <dbReference type="Proteomes" id="UP001626550"/>
    </source>
</evidence>
<dbReference type="PANTHER" id="PTHR12191">
    <property type="entry name" value="SOLUTE CARRIER FAMILY 39"/>
    <property type="match status" value="1"/>
</dbReference>
<reference evidence="7 8" key="1">
    <citation type="submission" date="2024-11" db="EMBL/GenBank/DDBJ databases">
        <title>Adaptive evolution of stress response genes in parasites aligns with host niche diversity.</title>
        <authorList>
            <person name="Hahn C."/>
            <person name="Resl P."/>
        </authorList>
    </citation>
    <scope>NUCLEOTIDE SEQUENCE [LARGE SCALE GENOMIC DNA]</scope>
    <source>
        <strain evidence="7">EGGRZ-B1_66</strain>
        <tissue evidence="7">Body</tissue>
    </source>
</reference>
<gene>
    <name evidence="7" type="ORF">Ciccas_011047</name>
</gene>
<evidence type="ECO:0000256" key="5">
    <source>
        <dbReference type="ARBA" id="ARBA00023136"/>
    </source>
</evidence>
<dbReference type="EMBL" id="JBJKFK010003000">
    <property type="protein sequence ID" value="KAL3310391.1"/>
    <property type="molecule type" value="Genomic_DNA"/>
</dbReference>
<dbReference type="AlphaFoldDB" id="A0ABD2PVA4"/>
<name>A0ABD2PVA4_9PLAT</name>
<feature type="transmembrane region" description="Helical" evidence="6">
    <location>
        <begin position="20"/>
        <end position="38"/>
    </location>
</feature>
<keyword evidence="5 6" id="KW-0472">Membrane</keyword>
<dbReference type="Proteomes" id="UP001626550">
    <property type="component" value="Unassembled WGS sequence"/>
</dbReference>
<dbReference type="Pfam" id="PF02535">
    <property type="entry name" value="Zip"/>
    <property type="match status" value="1"/>
</dbReference>
<evidence type="ECO:0000256" key="1">
    <source>
        <dbReference type="ARBA" id="ARBA00004141"/>
    </source>
</evidence>
<evidence type="ECO:0000256" key="6">
    <source>
        <dbReference type="SAM" id="Phobius"/>
    </source>
</evidence>
<dbReference type="GO" id="GO:0016020">
    <property type="term" value="C:membrane"/>
    <property type="evidence" value="ECO:0007669"/>
    <property type="project" value="UniProtKB-SubCell"/>
</dbReference>
<evidence type="ECO:0000313" key="7">
    <source>
        <dbReference type="EMBL" id="KAL3310391.1"/>
    </source>
</evidence>
<dbReference type="PANTHER" id="PTHR12191:SF37">
    <property type="entry name" value="ZINC TRANSPORTER FOI"/>
    <property type="match status" value="1"/>
</dbReference>
<keyword evidence="3 6" id="KW-0812">Transmembrane</keyword>
<feature type="transmembrane region" description="Helical" evidence="6">
    <location>
        <begin position="217"/>
        <end position="240"/>
    </location>
</feature>
<feature type="transmembrane region" description="Helical" evidence="6">
    <location>
        <begin position="158"/>
        <end position="178"/>
    </location>
</feature>
<dbReference type="InterPro" id="IPR003689">
    <property type="entry name" value="ZIP"/>
</dbReference>
<feature type="non-terminal residue" evidence="7">
    <location>
        <position position="1"/>
    </location>
</feature>
<dbReference type="InterPro" id="IPR050799">
    <property type="entry name" value="ZIP_Transporter"/>
</dbReference>
<comment type="similarity">
    <text evidence="2">Belongs to the ZIP transporter (TC 2.A.5) family.</text>
</comment>
<proteinExistence type="inferred from homology"/>
<keyword evidence="4 6" id="KW-1133">Transmembrane helix</keyword>
<organism evidence="7 8">
    <name type="scientific">Cichlidogyrus casuarinus</name>
    <dbReference type="NCBI Taxonomy" id="1844966"/>
    <lineage>
        <taxon>Eukaryota</taxon>
        <taxon>Metazoa</taxon>
        <taxon>Spiralia</taxon>
        <taxon>Lophotrochozoa</taxon>
        <taxon>Platyhelminthes</taxon>
        <taxon>Monogenea</taxon>
        <taxon>Monopisthocotylea</taxon>
        <taxon>Dactylogyridea</taxon>
        <taxon>Ancyrocephalidae</taxon>
        <taxon>Cichlidogyrus</taxon>
    </lineage>
</organism>
<accession>A0ABD2PVA4</accession>